<sequence>MTNKNIPNVRFVGFDDVWEKKFFTDFLTRKTASSDSAKLPKLEFEDIISGEGRLNKDISKKFDDRKGVEFREKDILFGKLRPYLKNWYYADFPGVALGDFWVFEADNSDTSFDYYLIQAPHFQKVANDTSGTKMPRSDWKTVSNTKYAIPTSIAEQSQIGSLFSTIDSLLSFYKDNLENYQAFKKSMLSKMFPRAGQTVPEIRLDGFESEWEKRKLNTIVERVTRKNSELISERALTISAQYGLVDQEDFFNKKVASKDVSGYYLINNGEFAYNKSYSNGYPLGTIKRLDKYKCGVLSTLYILFRPIDVNSDFLACYYESNKWHKEVSMCAAEGARNHGLLNIAPADFFNTELVIPRDKAEQRAIGSFFSNLDELISSYQTKIDELEMLKKKLLQDMFV</sequence>
<dbReference type="Gene3D" id="3.90.220.20">
    <property type="entry name" value="DNA methylase specificity domains"/>
    <property type="match status" value="2"/>
</dbReference>
<dbReference type="PANTHER" id="PTHR30408:SF12">
    <property type="entry name" value="TYPE I RESTRICTION ENZYME MJAVIII SPECIFICITY SUBUNIT"/>
    <property type="match status" value="1"/>
</dbReference>
<evidence type="ECO:0000313" key="5">
    <source>
        <dbReference type="EMBL" id="SDB16168.1"/>
    </source>
</evidence>
<organism evidence="5 6">
    <name type="scientific">Streptococcus henryi</name>
    <dbReference type="NCBI Taxonomy" id="439219"/>
    <lineage>
        <taxon>Bacteria</taxon>
        <taxon>Bacillati</taxon>
        <taxon>Bacillota</taxon>
        <taxon>Bacilli</taxon>
        <taxon>Lactobacillales</taxon>
        <taxon>Streptococcaceae</taxon>
        <taxon>Streptococcus</taxon>
    </lineage>
</organism>
<dbReference type="InterPro" id="IPR000055">
    <property type="entry name" value="Restrct_endonuc_typeI_TRD"/>
</dbReference>
<dbReference type="GO" id="GO:0003677">
    <property type="term" value="F:DNA binding"/>
    <property type="evidence" value="ECO:0007669"/>
    <property type="project" value="UniProtKB-KW"/>
</dbReference>
<evidence type="ECO:0000313" key="6">
    <source>
        <dbReference type="Proteomes" id="UP000182508"/>
    </source>
</evidence>
<evidence type="ECO:0000256" key="3">
    <source>
        <dbReference type="ARBA" id="ARBA00023125"/>
    </source>
</evidence>
<dbReference type="AlphaFoldDB" id="A0A1G6B678"/>
<keyword evidence="6" id="KW-1185">Reference proteome</keyword>
<dbReference type="InterPro" id="IPR044946">
    <property type="entry name" value="Restrct_endonuc_typeI_TRD_sf"/>
</dbReference>
<comment type="similarity">
    <text evidence="1">Belongs to the type-I restriction system S methylase family.</text>
</comment>
<reference evidence="5 6" key="1">
    <citation type="submission" date="2016-10" db="EMBL/GenBank/DDBJ databases">
        <authorList>
            <person name="de Groot N.N."/>
        </authorList>
    </citation>
    <scope>NUCLEOTIDE SEQUENCE [LARGE SCALE GENOMIC DNA]</scope>
    <source>
        <strain evidence="5 6">A-4</strain>
    </source>
</reference>
<gene>
    <name evidence="5" type="ORF">SAMN02910293_00821</name>
</gene>
<dbReference type="Pfam" id="PF01420">
    <property type="entry name" value="Methylase_S"/>
    <property type="match status" value="1"/>
</dbReference>
<evidence type="ECO:0000259" key="4">
    <source>
        <dbReference type="Pfam" id="PF01420"/>
    </source>
</evidence>
<evidence type="ECO:0000256" key="2">
    <source>
        <dbReference type="ARBA" id="ARBA00022747"/>
    </source>
</evidence>
<dbReference type="RefSeq" id="WP_074485683.1">
    <property type="nucleotide sequence ID" value="NZ_FMXP01000009.1"/>
</dbReference>
<protein>
    <submittedName>
        <fullName evidence="5">Type I restriction enzyme, S subunit</fullName>
    </submittedName>
</protein>
<proteinExistence type="inferred from homology"/>
<evidence type="ECO:0000256" key="1">
    <source>
        <dbReference type="ARBA" id="ARBA00010923"/>
    </source>
</evidence>
<feature type="domain" description="Type I restriction modification DNA specificity" evidence="4">
    <location>
        <begin position="18"/>
        <end position="170"/>
    </location>
</feature>
<keyword evidence="3" id="KW-0238">DNA-binding</keyword>
<name>A0A1G6B678_9STRE</name>
<dbReference type="GO" id="GO:0009307">
    <property type="term" value="P:DNA restriction-modification system"/>
    <property type="evidence" value="ECO:0007669"/>
    <property type="project" value="UniProtKB-KW"/>
</dbReference>
<dbReference type="EMBL" id="FMXP01000009">
    <property type="protein sequence ID" value="SDB16168.1"/>
    <property type="molecule type" value="Genomic_DNA"/>
</dbReference>
<keyword evidence="2" id="KW-0680">Restriction system</keyword>
<dbReference type="STRING" id="439219.SAMN02910293_00821"/>
<dbReference type="InterPro" id="IPR052021">
    <property type="entry name" value="Type-I_RS_S_subunit"/>
</dbReference>
<dbReference type="Proteomes" id="UP000182508">
    <property type="component" value="Unassembled WGS sequence"/>
</dbReference>
<accession>A0A1G6B678</accession>
<dbReference type="PANTHER" id="PTHR30408">
    <property type="entry name" value="TYPE-1 RESTRICTION ENZYME ECOKI SPECIFICITY PROTEIN"/>
    <property type="match status" value="1"/>
</dbReference>
<dbReference type="SUPFAM" id="SSF116734">
    <property type="entry name" value="DNA methylase specificity domain"/>
    <property type="match status" value="2"/>
</dbReference>